<protein>
    <recommendedName>
        <fullName evidence="3">DUF4364 domain-containing protein</fullName>
    </recommendedName>
</protein>
<dbReference type="InterPro" id="IPR036388">
    <property type="entry name" value="WH-like_DNA-bd_sf"/>
</dbReference>
<evidence type="ECO:0008006" key="3">
    <source>
        <dbReference type="Google" id="ProtNLM"/>
    </source>
</evidence>
<evidence type="ECO:0000313" key="1">
    <source>
        <dbReference type="EMBL" id="SHF71384.1"/>
    </source>
</evidence>
<dbReference type="AlphaFoldDB" id="A0A1M5DX01"/>
<keyword evidence="2" id="KW-1185">Reference proteome</keyword>
<dbReference type="EMBL" id="FQVH01000039">
    <property type="protein sequence ID" value="SHF71384.1"/>
    <property type="molecule type" value="Genomic_DNA"/>
</dbReference>
<name>A0A1M5DX01_9THEO</name>
<proteinExistence type="predicted"/>
<sequence length="175" mass="20597">MISNTQELAENKLLILYVLQRAGLPLSNEQITEIMLDTECMNYFLLQQFLGELQNSEHIFFDTQKSCYYITPKGTNTLNLFLHLIDEDKKKRLDKYIVINRERFKRELQITSDYKQVAKDQFVVTCKVEENNITLIELKLNVVSKEQAKLLCSNWNHKAQKIYANVIKELTENDT</sequence>
<reference evidence="1 2" key="1">
    <citation type="submission" date="2016-11" db="EMBL/GenBank/DDBJ databases">
        <authorList>
            <person name="Jaros S."/>
            <person name="Januszkiewicz K."/>
            <person name="Wedrychowicz H."/>
        </authorList>
    </citation>
    <scope>NUCLEOTIDE SEQUENCE [LARGE SCALE GENOMIC DNA]</scope>
    <source>
        <strain evidence="1 2">DSM 17918</strain>
    </source>
</reference>
<dbReference type="Proteomes" id="UP000184088">
    <property type="component" value="Unassembled WGS sequence"/>
</dbReference>
<organism evidence="1 2">
    <name type="scientific">Caldanaerobius fijiensis DSM 17918</name>
    <dbReference type="NCBI Taxonomy" id="1121256"/>
    <lineage>
        <taxon>Bacteria</taxon>
        <taxon>Bacillati</taxon>
        <taxon>Bacillota</taxon>
        <taxon>Clostridia</taxon>
        <taxon>Thermoanaerobacterales</taxon>
        <taxon>Thermoanaerobacteraceae</taxon>
        <taxon>Caldanaerobius</taxon>
    </lineage>
</organism>
<dbReference type="STRING" id="1121256.SAMN02746089_02436"/>
<gene>
    <name evidence="1" type="ORF">SAMN02746089_02436</name>
</gene>
<dbReference type="Gene3D" id="1.10.10.10">
    <property type="entry name" value="Winged helix-like DNA-binding domain superfamily/Winged helix DNA-binding domain"/>
    <property type="match status" value="1"/>
</dbReference>
<dbReference type="RefSeq" id="WP_073345813.1">
    <property type="nucleotide sequence ID" value="NZ_FQVH01000039.1"/>
</dbReference>
<evidence type="ECO:0000313" key="2">
    <source>
        <dbReference type="Proteomes" id="UP000184088"/>
    </source>
</evidence>
<dbReference type="InterPro" id="IPR025374">
    <property type="entry name" value="DUF4364"/>
</dbReference>
<dbReference type="OrthoDB" id="9783597at2"/>
<dbReference type="Pfam" id="PF14277">
    <property type="entry name" value="DUF4364"/>
    <property type="match status" value="1"/>
</dbReference>
<accession>A0A1M5DX01</accession>